<accession>A0ABM9DZR5</accession>
<gene>
    <name evidence="1" type="ORF">MES5069_310029</name>
</gene>
<reference evidence="1 2" key="1">
    <citation type="submission" date="2022-03" db="EMBL/GenBank/DDBJ databases">
        <authorList>
            <person name="Brunel B."/>
        </authorList>
    </citation>
    <scope>NUCLEOTIDE SEQUENCE [LARGE SCALE GENOMIC DNA]</scope>
    <source>
        <strain evidence="1">STM5069sample</strain>
    </source>
</reference>
<evidence type="ECO:0000313" key="2">
    <source>
        <dbReference type="Proteomes" id="UP001153050"/>
    </source>
</evidence>
<protein>
    <submittedName>
        <fullName evidence="1">Uncharacterized protein</fullName>
    </submittedName>
</protein>
<name>A0ABM9DZR5_9HYPH</name>
<proteinExistence type="predicted"/>
<evidence type="ECO:0000313" key="1">
    <source>
        <dbReference type="EMBL" id="CAH2402293.1"/>
    </source>
</evidence>
<keyword evidence="2" id="KW-1185">Reference proteome</keyword>
<sequence length="81" mass="9377">MIEQRRDLRRRCNTIEHEIREALSIQDMGDVEAMLDAADRPELEAEQVELRAPDRGSGSARTRVVYGIQQSVRRGGSRRRR</sequence>
<comment type="caution">
    <text evidence="1">The sequence shown here is derived from an EMBL/GenBank/DDBJ whole genome shotgun (WGS) entry which is preliminary data.</text>
</comment>
<dbReference type="EMBL" id="CAKXZT010000126">
    <property type="protein sequence ID" value="CAH2402293.1"/>
    <property type="molecule type" value="Genomic_DNA"/>
</dbReference>
<dbReference type="Proteomes" id="UP001153050">
    <property type="component" value="Unassembled WGS sequence"/>
</dbReference>
<organism evidence="1 2">
    <name type="scientific">Mesorhizobium escarrei</name>
    <dbReference type="NCBI Taxonomy" id="666018"/>
    <lineage>
        <taxon>Bacteria</taxon>
        <taxon>Pseudomonadati</taxon>
        <taxon>Pseudomonadota</taxon>
        <taxon>Alphaproteobacteria</taxon>
        <taxon>Hyphomicrobiales</taxon>
        <taxon>Phyllobacteriaceae</taxon>
        <taxon>Mesorhizobium</taxon>
    </lineage>
</organism>